<dbReference type="STRING" id="454006.SAMN05421825_1628"/>
<dbReference type="RefSeq" id="WP_089873016.1">
    <property type="nucleotide sequence ID" value="NZ_FNBH01000002.1"/>
</dbReference>
<dbReference type="OrthoDB" id="1265736at2"/>
<feature type="signal peptide" evidence="1">
    <location>
        <begin position="1"/>
        <end position="18"/>
    </location>
</feature>
<evidence type="ECO:0000313" key="2">
    <source>
        <dbReference type="EMBL" id="SDF54827.1"/>
    </source>
</evidence>
<organism evidence="2 3">
    <name type="scientific">Epilithonimonas hungarica</name>
    <dbReference type="NCBI Taxonomy" id="454006"/>
    <lineage>
        <taxon>Bacteria</taxon>
        <taxon>Pseudomonadati</taxon>
        <taxon>Bacteroidota</taxon>
        <taxon>Flavobacteriia</taxon>
        <taxon>Flavobacteriales</taxon>
        <taxon>Weeksellaceae</taxon>
        <taxon>Chryseobacterium group</taxon>
        <taxon>Epilithonimonas</taxon>
    </lineage>
</organism>
<dbReference type="EMBL" id="FNBH01000002">
    <property type="protein sequence ID" value="SDF54827.1"/>
    <property type="molecule type" value="Genomic_DNA"/>
</dbReference>
<name>A0A1G7LZ99_9FLAO</name>
<dbReference type="Proteomes" id="UP000199203">
    <property type="component" value="Unassembled WGS sequence"/>
</dbReference>
<protein>
    <recommendedName>
        <fullName evidence="4">Outer membrane protein beta-barrel domain-containing protein</fullName>
    </recommendedName>
</protein>
<accession>A0A1G7LZ99</accession>
<feature type="chain" id="PRO_5011643606" description="Outer membrane protein beta-barrel domain-containing protein" evidence="1">
    <location>
        <begin position="19"/>
        <end position="196"/>
    </location>
</feature>
<keyword evidence="3" id="KW-1185">Reference proteome</keyword>
<sequence>MKRNLFFLALMFSAIVFGQSEENQSKTMGFYISPNVQVGYNLGNSIKDNQNQDSQYYQQYVSPKLPNKYTYGVGFVGGYHLLPFFALGTGLKYNYITDNLHLLNWTIQPKFIFGKDEGKFIVEFEYGKQLNQSNINNTHYFGGKLGYQDSFSKYLLQEGGLFIYRYNSAVSEAFFIGISLNATVFSNKKYTVYGND</sequence>
<dbReference type="AlphaFoldDB" id="A0A1G7LZ99"/>
<proteinExistence type="predicted"/>
<keyword evidence="1" id="KW-0732">Signal</keyword>
<evidence type="ECO:0000256" key="1">
    <source>
        <dbReference type="SAM" id="SignalP"/>
    </source>
</evidence>
<reference evidence="3" key="1">
    <citation type="submission" date="2016-10" db="EMBL/GenBank/DDBJ databases">
        <authorList>
            <person name="Varghese N."/>
            <person name="Submissions S."/>
        </authorList>
    </citation>
    <scope>NUCLEOTIDE SEQUENCE [LARGE SCALE GENOMIC DNA]</scope>
    <source>
        <strain evidence="3">DSM 19684</strain>
    </source>
</reference>
<evidence type="ECO:0008006" key="4">
    <source>
        <dbReference type="Google" id="ProtNLM"/>
    </source>
</evidence>
<evidence type="ECO:0000313" key="3">
    <source>
        <dbReference type="Proteomes" id="UP000199203"/>
    </source>
</evidence>
<gene>
    <name evidence="2" type="ORF">SAMN05421825_1628</name>
</gene>